<reference evidence="6 7" key="1">
    <citation type="journal article" date="2015" name="Genome Biol. Evol.">
        <title>Comparative Genomics of a Bacterivorous Green Alga Reveals Evolutionary Causalities and Consequences of Phago-Mixotrophic Mode of Nutrition.</title>
        <authorList>
            <person name="Burns J.A."/>
            <person name="Paasch A."/>
            <person name="Narechania A."/>
            <person name="Kim E."/>
        </authorList>
    </citation>
    <scope>NUCLEOTIDE SEQUENCE [LARGE SCALE GENOMIC DNA]</scope>
    <source>
        <strain evidence="6 7">PLY_AMNH</strain>
    </source>
</reference>
<evidence type="ECO:0000313" key="7">
    <source>
        <dbReference type="Proteomes" id="UP001190700"/>
    </source>
</evidence>
<name>A0AAE0FFY6_9CHLO</name>
<feature type="domain" description="Serine hydrolase" evidence="4">
    <location>
        <begin position="24"/>
        <end position="242"/>
    </location>
</feature>
<feature type="transmembrane region" description="Helical" evidence="2">
    <location>
        <begin position="1037"/>
        <end position="1058"/>
    </location>
</feature>
<dbReference type="Gene3D" id="3.30.300.30">
    <property type="match status" value="1"/>
</dbReference>
<dbReference type="InterPro" id="IPR042099">
    <property type="entry name" value="ANL_N_sf"/>
</dbReference>
<keyword evidence="2" id="KW-0812">Transmembrane</keyword>
<keyword evidence="2" id="KW-1133">Transmembrane helix</keyword>
<feature type="transmembrane region" description="Helical" evidence="2">
    <location>
        <begin position="957"/>
        <end position="975"/>
    </location>
</feature>
<feature type="transmembrane region" description="Helical" evidence="2">
    <location>
        <begin position="1328"/>
        <end position="1349"/>
    </location>
</feature>
<protein>
    <submittedName>
        <fullName evidence="6">Uncharacterized protein</fullName>
    </submittedName>
</protein>
<dbReference type="InterPro" id="IPR025110">
    <property type="entry name" value="AMP-bd_C"/>
</dbReference>
<feature type="transmembrane region" description="Helical" evidence="2">
    <location>
        <begin position="1237"/>
        <end position="1261"/>
    </location>
</feature>
<feature type="domain" description="AMP-dependent synthetase/ligase" evidence="3">
    <location>
        <begin position="378"/>
        <end position="740"/>
    </location>
</feature>
<dbReference type="SUPFAM" id="SSF47336">
    <property type="entry name" value="ACP-like"/>
    <property type="match status" value="1"/>
</dbReference>
<organism evidence="6 7">
    <name type="scientific">Cymbomonas tetramitiformis</name>
    <dbReference type="NCBI Taxonomy" id="36881"/>
    <lineage>
        <taxon>Eukaryota</taxon>
        <taxon>Viridiplantae</taxon>
        <taxon>Chlorophyta</taxon>
        <taxon>Pyramimonadophyceae</taxon>
        <taxon>Pyramimonadales</taxon>
        <taxon>Pyramimonadaceae</taxon>
        <taxon>Cymbomonas</taxon>
    </lineage>
</organism>
<evidence type="ECO:0000259" key="4">
    <source>
        <dbReference type="Pfam" id="PF03959"/>
    </source>
</evidence>
<dbReference type="PANTHER" id="PTHR43201">
    <property type="entry name" value="ACYL-COA SYNTHETASE"/>
    <property type="match status" value="1"/>
</dbReference>
<feature type="transmembrane region" description="Helical" evidence="2">
    <location>
        <begin position="1070"/>
        <end position="1094"/>
    </location>
</feature>
<dbReference type="Pfam" id="PF13193">
    <property type="entry name" value="AMP-binding_C"/>
    <property type="match status" value="1"/>
</dbReference>
<dbReference type="Proteomes" id="UP001190700">
    <property type="component" value="Unassembled WGS sequence"/>
</dbReference>
<feature type="transmembrane region" description="Helical" evidence="2">
    <location>
        <begin position="1193"/>
        <end position="1217"/>
    </location>
</feature>
<dbReference type="Pfam" id="PF00501">
    <property type="entry name" value="AMP-binding"/>
    <property type="match status" value="1"/>
</dbReference>
<dbReference type="InterPro" id="IPR045851">
    <property type="entry name" value="AMP-bd_C_sf"/>
</dbReference>
<dbReference type="SUPFAM" id="SSF53474">
    <property type="entry name" value="alpha/beta-Hydrolases"/>
    <property type="match status" value="1"/>
</dbReference>
<sequence length="1790" mass="196339">MAPTTVATQFGRVDEKFDLQSGRPRLLALHGWRSNALITEKQIANLGLHKTFDVTYINGYLESHIAANTVVESMFSGPYFSWVDQIDWTEDNGLHDISERQAPIIMASLQFLVSEIQRLGPFDAIFGFSQGACVAALLCHPSVLLALGEDERLFDRAIFACAGHFNMLRCIKGAVLGAIEDAGLEPLEHESMLTVGRECAIHIPTLHLIGVEDELKVEGERWVQMFRPEDRVNLYLKGGHQISIGSEADLRADISDFMQSATSWMKHPLPRVRKAAASRSHSKLQTENKLFAWIDSCFADSPNLADTPKLPEVIPTGLHTSAGGLELTLSHTLQAINSAEAVAHSEASTLYFNPEMLSLVEVRNSGPNMGITIQEALSRWPASAPAMLDHDPAKPPLTYGALLEFIRGPGNLSRFGVRSSEAVVGYPCPPGAAGAVALLGIAAQCTAAPLNAAATETDVLDAIQQFCITHLLAFDGVEAPGFIAAAARAGLDVAVAHLDTMAAGTWLPPKLQGPDVVDAGQLINPISGTGLYLRTSGTTSRTKVVPLQVGPLMQNGFSLGVSLGIGPSDVCLNIMPLFHIGGIAGSIMAVIATGGSTLFAPPFKPEEFIDMLAHSATPTWYSSVPTMHMAAFNHASQLYNGRPPPNHLRFIRSGAAALAHEDAVRLRDFWGVPIIPTYSMSELMPISQPKEGYKLEHPDAVGQPVIASIALVDRETLRPVPFGVPGEVCIAGPTVMSGYHENAEANAKAFFILGEKTYMRTGDVGLLNTEGYLTLVGRTKELIKRGGEQVSPFEVEAVLDQHPLVKKSVCFAVPDQLWGETVGCALVLWDSAALSATAAEKELLLTEVRKYARQAGLELHKIPAHFRIVDEDDLPMTATKKYIRIGLAQVLGVTGSTVAAVSHPLSYSSCFAGLRFVLSCAVVFNHYGTTEIDPEEAGHGDPTTNGLGVLSNMRSDWPFSVFFILGGFSLAASTTKTVDNYGGFYKAKLASMQPTYLLVMLLCTVNLLVVCHPDVYDTNFTGFRHEQHVTSSEKGCAATWVQMPWGLTLLTTILIYILQMQSWFFALPFMWFLMFYAWFSSVYYFLLASFPIFWNFIFPKRDNERSLWICMAICLLLFWLRSILLGIPLYLLSVSEDDDDFDFANAWGISAYLFPPSFLPYFGGGALITLIYRLRRPDQKHNRRMCGWCADALSMVLALPAVLSVSGSFVFGMGQVSGAYFPDFIHSSDKSTESLNIRLWSAFLTSLYVPLTLPWIYFLAVGEGYTAKMLSGDLLVNRLSPAAYHIYLVHQPVGQFYWWLTRDAGDWAWWDDRKNYYWFSPHALPVPWFEYGFLIALNVAVASFLATYVDVWGTRVWMRAWAFVFGDIVADDHDPGQLVLRAIEHITGAKVEQDLTLFEAGLASVGIPVLVAALNESNPKLDLTVQDLAECATVNDIVDLIAATLGAEMRTRLKTFTRSGRTRNTYENEVKNAKMREYNIMHLFPKHKMGITAEDWLKLPEAKQQQVAVSAEVKDRLAAELSSLQAAGPADGGKGAPEAQARSEDGDDEADYDSNFNEREEYAVDERVGPAGEVLVASNHFEESSAPELQARAAIALGNTQKMQGFPVKTPEEFDKDAQTRAYDAMRMKMKDHLTEDQALQMAQVQPICKLVNATLHEGRALVSSGGELMLYRAILMDTGANCNIIAIAPWVKPWSDRVDISGCEYRWKNQRLYTDKNGIARLCHMVKTHDLGEAPSLQHVPVEFARCAEQKWTKVATAICAAKIATATGSAKVATASALSSHNRGGRNL</sequence>
<keyword evidence="7" id="KW-1185">Reference proteome</keyword>
<dbReference type="InterPro" id="IPR029058">
    <property type="entry name" value="AB_hydrolase_fold"/>
</dbReference>
<evidence type="ECO:0000256" key="1">
    <source>
        <dbReference type="SAM" id="MobiDB-lite"/>
    </source>
</evidence>
<dbReference type="SUPFAM" id="SSF56801">
    <property type="entry name" value="Acetyl-CoA synthetase-like"/>
    <property type="match status" value="1"/>
</dbReference>
<dbReference type="EMBL" id="LGRX02018999">
    <property type="protein sequence ID" value="KAK3259091.1"/>
    <property type="molecule type" value="Genomic_DNA"/>
</dbReference>
<accession>A0AAE0FFY6</accession>
<dbReference type="Gene3D" id="3.40.50.1820">
    <property type="entry name" value="alpha/beta hydrolase"/>
    <property type="match status" value="1"/>
</dbReference>
<comment type="caution">
    <text evidence="6">The sequence shown here is derived from an EMBL/GenBank/DDBJ whole genome shotgun (WGS) entry which is preliminary data.</text>
</comment>
<keyword evidence="2" id="KW-0472">Membrane</keyword>
<dbReference type="Gene3D" id="3.40.50.12780">
    <property type="entry name" value="N-terminal domain of ligase-like"/>
    <property type="match status" value="1"/>
</dbReference>
<evidence type="ECO:0000256" key="2">
    <source>
        <dbReference type="SAM" id="Phobius"/>
    </source>
</evidence>
<feature type="transmembrane region" description="Helical" evidence="2">
    <location>
        <begin position="1151"/>
        <end position="1172"/>
    </location>
</feature>
<dbReference type="Pfam" id="PF03959">
    <property type="entry name" value="FSH1"/>
    <property type="match status" value="1"/>
</dbReference>
<evidence type="ECO:0000259" key="3">
    <source>
        <dbReference type="Pfam" id="PF00501"/>
    </source>
</evidence>
<dbReference type="GO" id="GO:0031956">
    <property type="term" value="F:medium-chain fatty acid-CoA ligase activity"/>
    <property type="evidence" value="ECO:0007669"/>
    <property type="project" value="TreeGrafter"/>
</dbReference>
<dbReference type="PANTHER" id="PTHR43201:SF10">
    <property type="entry name" value="CARRIER DOMAIN-CONTAINING PROTEIN"/>
    <property type="match status" value="1"/>
</dbReference>
<feature type="transmembrane region" description="Helical" evidence="2">
    <location>
        <begin position="995"/>
        <end position="1016"/>
    </location>
</feature>
<dbReference type="InterPro" id="IPR036736">
    <property type="entry name" value="ACP-like_sf"/>
</dbReference>
<gene>
    <name evidence="6" type="ORF">CYMTET_31899</name>
</gene>
<dbReference type="InterPro" id="IPR000873">
    <property type="entry name" value="AMP-dep_synth/lig_dom"/>
</dbReference>
<dbReference type="InterPro" id="IPR005645">
    <property type="entry name" value="FSH-like_dom"/>
</dbReference>
<evidence type="ECO:0000313" key="6">
    <source>
        <dbReference type="EMBL" id="KAK3259091.1"/>
    </source>
</evidence>
<proteinExistence type="predicted"/>
<feature type="domain" description="AMP-binding enzyme C-terminal" evidence="5">
    <location>
        <begin position="794"/>
        <end position="881"/>
    </location>
</feature>
<feature type="region of interest" description="Disordered" evidence="1">
    <location>
        <begin position="1524"/>
        <end position="1553"/>
    </location>
</feature>
<dbReference type="GO" id="GO:0006631">
    <property type="term" value="P:fatty acid metabolic process"/>
    <property type="evidence" value="ECO:0007669"/>
    <property type="project" value="TreeGrafter"/>
</dbReference>
<feature type="transmembrane region" description="Helical" evidence="2">
    <location>
        <begin position="1106"/>
        <end position="1131"/>
    </location>
</feature>
<evidence type="ECO:0000259" key="5">
    <source>
        <dbReference type="Pfam" id="PF13193"/>
    </source>
</evidence>